<sequence>MGSSSNLAAASGAFLLFVTTLTLIQLAYAQNSTTGLRERPQLCAQGRRCRARVVGCEAGGVREEVRASAGRGLQDGPLKGSLRGEPLQGLRQAVQRGVRGKAMGCREAVLRLQQQHLRFGQGLRPLHASGLGEIRRHRMRPCDLQQWIYLHNLQL</sequence>
<dbReference type="EMBL" id="JANAVB010004399">
    <property type="protein sequence ID" value="KAJ6848810.1"/>
    <property type="molecule type" value="Genomic_DNA"/>
</dbReference>
<evidence type="ECO:0000313" key="3">
    <source>
        <dbReference type="Proteomes" id="UP001140949"/>
    </source>
</evidence>
<gene>
    <name evidence="2" type="ORF">M6B38_272430</name>
</gene>
<reference evidence="2" key="1">
    <citation type="journal article" date="2023" name="GigaByte">
        <title>Genome assembly of the bearded iris, Iris pallida Lam.</title>
        <authorList>
            <person name="Bruccoleri R.E."/>
            <person name="Oakeley E.J."/>
            <person name="Faust A.M.E."/>
            <person name="Altorfer M."/>
            <person name="Dessus-Babus S."/>
            <person name="Burckhardt D."/>
            <person name="Oertli M."/>
            <person name="Naumann U."/>
            <person name="Petersen F."/>
            <person name="Wong J."/>
        </authorList>
    </citation>
    <scope>NUCLEOTIDE SEQUENCE</scope>
    <source>
        <strain evidence="2">GSM-AAB239-AS_SAM_17_03QT</strain>
    </source>
</reference>
<dbReference type="Proteomes" id="UP001140949">
    <property type="component" value="Unassembled WGS sequence"/>
</dbReference>
<protein>
    <submittedName>
        <fullName evidence="2">Pathogenesis-related protein PRB1-3-like</fullName>
    </submittedName>
</protein>
<keyword evidence="1" id="KW-0732">Signal</keyword>
<dbReference type="AlphaFoldDB" id="A0AAX6I655"/>
<feature type="signal peptide" evidence="1">
    <location>
        <begin position="1"/>
        <end position="29"/>
    </location>
</feature>
<evidence type="ECO:0000256" key="1">
    <source>
        <dbReference type="SAM" id="SignalP"/>
    </source>
</evidence>
<evidence type="ECO:0000313" key="2">
    <source>
        <dbReference type="EMBL" id="KAJ6848810.1"/>
    </source>
</evidence>
<name>A0AAX6I655_IRIPA</name>
<comment type="caution">
    <text evidence="2">The sequence shown here is derived from an EMBL/GenBank/DDBJ whole genome shotgun (WGS) entry which is preliminary data.</text>
</comment>
<keyword evidence="3" id="KW-1185">Reference proteome</keyword>
<feature type="chain" id="PRO_5043802922" evidence="1">
    <location>
        <begin position="30"/>
        <end position="155"/>
    </location>
</feature>
<reference evidence="2" key="2">
    <citation type="submission" date="2023-04" db="EMBL/GenBank/DDBJ databases">
        <authorList>
            <person name="Bruccoleri R.E."/>
            <person name="Oakeley E.J."/>
            <person name="Faust A.-M."/>
            <person name="Dessus-Babus S."/>
            <person name="Altorfer M."/>
            <person name="Burckhardt D."/>
            <person name="Oertli M."/>
            <person name="Naumann U."/>
            <person name="Petersen F."/>
            <person name="Wong J."/>
        </authorList>
    </citation>
    <scope>NUCLEOTIDE SEQUENCE</scope>
    <source>
        <strain evidence="2">GSM-AAB239-AS_SAM_17_03QT</strain>
        <tissue evidence="2">Leaf</tissue>
    </source>
</reference>
<organism evidence="2 3">
    <name type="scientific">Iris pallida</name>
    <name type="common">Sweet iris</name>
    <dbReference type="NCBI Taxonomy" id="29817"/>
    <lineage>
        <taxon>Eukaryota</taxon>
        <taxon>Viridiplantae</taxon>
        <taxon>Streptophyta</taxon>
        <taxon>Embryophyta</taxon>
        <taxon>Tracheophyta</taxon>
        <taxon>Spermatophyta</taxon>
        <taxon>Magnoliopsida</taxon>
        <taxon>Liliopsida</taxon>
        <taxon>Asparagales</taxon>
        <taxon>Iridaceae</taxon>
        <taxon>Iridoideae</taxon>
        <taxon>Irideae</taxon>
        <taxon>Iris</taxon>
    </lineage>
</organism>
<proteinExistence type="predicted"/>
<accession>A0AAX6I655</accession>